<keyword evidence="3" id="KW-1185">Reference proteome</keyword>
<feature type="domain" description="N-acetylmuramoyl-L-alanine amidase" evidence="1">
    <location>
        <begin position="27"/>
        <end position="183"/>
    </location>
</feature>
<organism evidence="2 3">
    <name type="scientific">Streptomyces zhaozhouensis</name>
    <dbReference type="NCBI Taxonomy" id="1300267"/>
    <lineage>
        <taxon>Bacteria</taxon>
        <taxon>Bacillati</taxon>
        <taxon>Actinomycetota</taxon>
        <taxon>Actinomycetes</taxon>
        <taxon>Kitasatosporales</taxon>
        <taxon>Streptomycetaceae</taxon>
        <taxon>Streptomyces</taxon>
    </lineage>
</organism>
<accession>A0A286DVG4</accession>
<dbReference type="InterPro" id="IPR036505">
    <property type="entry name" value="Amidase/PGRP_sf"/>
</dbReference>
<gene>
    <name evidence="2" type="ORF">SAMN06297387_10715</name>
</gene>
<evidence type="ECO:0000313" key="2">
    <source>
        <dbReference type="EMBL" id="SOD62642.1"/>
    </source>
</evidence>
<dbReference type="CDD" id="cd06583">
    <property type="entry name" value="PGRP"/>
    <property type="match status" value="1"/>
</dbReference>
<dbReference type="OrthoDB" id="5178799at2"/>
<dbReference type="AlphaFoldDB" id="A0A286DVG4"/>
<dbReference type="SUPFAM" id="SSF55846">
    <property type="entry name" value="N-acetylmuramoyl-L-alanine amidase-like"/>
    <property type="match status" value="1"/>
</dbReference>
<dbReference type="Gene3D" id="3.40.80.10">
    <property type="entry name" value="Peptidoglycan recognition protein-like"/>
    <property type="match status" value="1"/>
</dbReference>
<name>A0A286DVG4_9ACTN</name>
<dbReference type="RefSeq" id="WP_097231116.1">
    <property type="nucleotide sequence ID" value="NZ_OCNE01000007.1"/>
</dbReference>
<evidence type="ECO:0000313" key="3">
    <source>
        <dbReference type="Proteomes" id="UP000219072"/>
    </source>
</evidence>
<dbReference type="GO" id="GO:0008745">
    <property type="term" value="F:N-acetylmuramoyl-L-alanine amidase activity"/>
    <property type="evidence" value="ECO:0007669"/>
    <property type="project" value="InterPro"/>
</dbReference>
<reference evidence="2 3" key="1">
    <citation type="submission" date="2017-09" db="EMBL/GenBank/DDBJ databases">
        <authorList>
            <person name="Ehlers B."/>
            <person name="Leendertz F.H."/>
        </authorList>
    </citation>
    <scope>NUCLEOTIDE SEQUENCE [LARGE SCALE GENOMIC DNA]</scope>
    <source>
        <strain evidence="2 3">CGMCC 4.7095</strain>
    </source>
</reference>
<dbReference type="InterPro" id="IPR002502">
    <property type="entry name" value="Amidase_domain"/>
</dbReference>
<proteinExistence type="predicted"/>
<dbReference type="Proteomes" id="UP000219072">
    <property type="component" value="Unassembled WGS sequence"/>
</dbReference>
<protein>
    <submittedName>
        <fullName evidence="2">N-acetylmuramoyl-L-alanine amidase</fullName>
    </submittedName>
</protein>
<evidence type="ECO:0000259" key="1">
    <source>
        <dbReference type="SMART" id="SM00644"/>
    </source>
</evidence>
<dbReference type="SMART" id="SM00644">
    <property type="entry name" value="Ami_2"/>
    <property type="match status" value="1"/>
</dbReference>
<dbReference type="EMBL" id="OCNE01000007">
    <property type="protein sequence ID" value="SOD62642.1"/>
    <property type="molecule type" value="Genomic_DNA"/>
</dbReference>
<dbReference type="GO" id="GO:0009253">
    <property type="term" value="P:peptidoglycan catabolic process"/>
    <property type="evidence" value="ECO:0007669"/>
    <property type="project" value="InterPro"/>
</dbReference>
<sequence>MATPLSADRLVAALKAEGVRVVEYRSWRTHNRNHVGAWGPVHGVMVHHTVTTGTDASVRLCYDGHSTLPGPLCHGVIAKDGTVHLVGHGRANHAGSGDGDVLQAVIEERALPPDNQANTDGNARFYGFECVNLGDNKDPWPAAQVEAIVRASAAICRAHGWGKKGPTSVIGHLEWQPGKIDPRGPGVSIGDIRSRVAERLRHPADWSPGGSTPEETPVHTYFERKSGVTLTPGEWYTITWDRVWAPGKGWSDRDLAQTLLKGEHLFSLDFAVRAEGLKRGQEIQLRVARNHRKPGQEWARAKSWPISSPVHDGGRLHAAHHWQGHLPGSDDNRLVAEVLVNGDSPVPIDELTASLLAWPV</sequence>
<dbReference type="Pfam" id="PF01510">
    <property type="entry name" value="Amidase_2"/>
    <property type="match status" value="1"/>
</dbReference>